<accession>A0A517YXK7</accession>
<evidence type="ECO:0000259" key="4">
    <source>
        <dbReference type="Pfam" id="PF10531"/>
    </source>
</evidence>
<evidence type="ECO:0000259" key="3">
    <source>
        <dbReference type="Pfam" id="PF02563"/>
    </source>
</evidence>
<dbReference type="GO" id="GO:0015159">
    <property type="term" value="F:polysaccharide transmembrane transporter activity"/>
    <property type="evidence" value="ECO:0007669"/>
    <property type="project" value="InterPro"/>
</dbReference>
<dbReference type="Pfam" id="PF10531">
    <property type="entry name" value="SLBB"/>
    <property type="match status" value="1"/>
</dbReference>
<sequence>MTNSRDLRIRRGVQIALLGVVALVTLLSGCETDSFFNPAVVGRWEHTPVTLPILERLEVIEGEDTSSLAVTSVRPEDLIPDVREYVIGPGDLLTVTVFELVSPGLESVQTRRVDETGLIRLPIIGPVRAANLSSSELEKEIAIVLENKNILRNATVSVILQESRQNTFSVVGEPLQGGTAIGTYVIPKPDFRLLDAIALARGAPGRTKRLRIFRQTPLTAEVAGEIQPAQTSPENQPVAPAPSNPSKLIDELLEGIDESDAQAPSAPVSSKAPAAIEGGLDSSTNSPQWVFAGGKWVKVNQPVAGGATGDQIAETDELGELITQRIIEIPYDRLLDGDLRYNIVIRRGDIIRVPDPTAGFVYIMGEIARPGAYTVPGERDLTIKQLVASAGGLSQLAIPERVDLTRRIEDSEEATIRINVRSIFEGSEPDLYLKPNDLINVGTNFVATPLAIFRNGFRMTYGFGFILDRNFGPDVFGPVDTTSN</sequence>
<evidence type="ECO:0000313" key="6">
    <source>
        <dbReference type="Proteomes" id="UP000317369"/>
    </source>
</evidence>
<dbReference type="EMBL" id="CP036425">
    <property type="protein sequence ID" value="QDU34951.1"/>
    <property type="molecule type" value="Genomic_DNA"/>
</dbReference>
<name>A0A517YXK7_9BACT</name>
<dbReference type="Proteomes" id="UP000317369">
    <property type="component" value="Chromosome"/>
</dbReference>
<dbReference type="PANTHER" id="PTHR33619:SF3">
    <property type="entry name" value="POLYSACCHARIDE EXPORT PROTEIN GFCE-RELATED"/>
    <property type="match status" value="1"/>
</dbReference>
<dbReference type="Gene3D" id="3.10.560.10">
    <property type="entry name" value="Outer membrane lipoprotein wza domain like"/>
    <property type="match status" value="1"/>
</dbReference>
<dbReference type="PROSITE" id="PS51257">
    <property type="entry name" value="PROKAR_LIPOPROTEIN"/>
    <property type="match status" value="1"/>
</dbReference>
<gene>
    <name evidence="5" type="ORF">KS4_30280</name>
</gene>
<feature type="compositionally biased region" description="Low complexity" evidence="2">
    <location>
        <begin position="261"/>
        <end position="275"/>
    </location>
</feature>
<evidence type="ECO:0000313" key="5">
    <source>
        <dbReference type="EMBL" id="QDU34951.1"/>
    </source>
</evidence>
<dbReference type="InterPro" id="IPR003715">
    <property type="entry name" value="Poly_export_N"/>
</dbReference>
<dbReference type="Pfam" id="PF02563">
    <property type="entry name" value="Poly_export"/>
    <property type="match status" value="1"/>
</dbReference>
<keyword evidence="1" id="KW-0732">Signal</keyword>
<evidence type="ECO:0000256" key="2">
    <source>
        <dbReference type="SAM" id="MobiDB-lite"/>
    </source>
</evidence>
<dbReference type="AlphaFoldDB" id="A0A517YXK7"/>
<dbReference type="Gene3D" id="3.30.1950.10">
    <property type="entry name" value="wza like domain"/>
    <property type="match status" value="1"/>
</dbReference>
<dbReference type="PANTHER" id="PTHR33619">
    <property type="entry name" value="POLYSACCHARIDE EXPORT PROTEIN GFCE-RELATED"/>
    <property type="match status" value="1"/>
</dbReference>
<proteinExistence type="predicted"/>
<reference evidence="5 6" key="1">
    <citation type="submission" date="2019-02" db="EMBL/GenBank/DDBJ databases">
        <title>Deep-cultivation of Planctomycetes and their phenomic and genomic characterization uncovers novel biology.</title>
        <authorList>
            <person name="Wiegand S."/>
            <person name="Jogler M."/>
            <person name="Boedeker C."/>
            <person name="Pinto D."/>
            <person name="Vollmers J."/>
            <person name="Rivas-Marin E."/>
            <person name="Kohn T."/>
            <person name="Peeters S.H."/>
            <person name="Heuer A."/>
            <person name="Rast P."/>
            <person name="Oberbeckmann S."/>
            <person name="Bunk B."/>
            <person name="Jeske O."/>
            <person name="Meyerdierks A."/>
            <person name="Storesund J.E."/>
            <person name="Kallscheuer N."/>
            <person name="Luecker S."/>
            <person name="Lage O.M."/>
            <person name="Pohl T."/>
            <person name="Merkel B.J."/>
            <person name="Hornburger P."/>
            <person name="Mueller R.-W."/>
            <person name="Bruemmer F."/>
            <person name="Labrenz M."/>
            <person name="Spormann A.M."/>
            <person name="Op den Camp H."/>
            <person name="Overmann J."/>
            <person name="Amann R."/>
            <person name="Jetten M.S.M."/>
            <person name="Mascher T."/>
            <person name="Medema M.H."/>
            <person name="Devos D.P."/>
            <person name="Kaster A.-K."/>
            <person name="Ovreas L."/>
            <person name="Rohde M."/>
            <person name="Galperin M.Y."/>
            <person name="Jogler C."/>
        </authorList>
    </citation>
    <scope>NUCLEOTIDE SEQUENCE [LARGE SCALE GENOMIC DNA]</scope>
    <source>
        <strain evidence="5 6">KS4</strain>
    </source>
</reference>
<keyword evidence="6" id="KW-1185">Reference proteome</keyword>
<organism evidence="5 6">
    <name type="scientific">Poriferisphaera corsica</name>
    <dbReference type="NCBI Taxonomy" id="2528020"/>
    <lineage>
        <taxon>Bacteria</taxon>
        <taxon>Pseudomonadati</taxon>
        <taxon>Planctomycetota</taxon>
        <taxon>Phycisphaerae</taxon>
        <taxon>Phycisphaerales</taxon>
        <taxon>Phycisphaeraceae</taxon>
        <taxon>Poriferisphaera</taxon>
    </lineage>
</organism>
<feature type="domain" description="Soluble ligand binding" evidence="4">
    <location>
        <begin position="361"/>
        <end position="411"/>
    </location>
</feature>
<evidence type="ECO:0000256" key="1">
    <source>
        <dbReference type="ARBA" id="ARBA00022729"/>
    </source>
</evidence>
<dbReference type="InterPro" id="IPR049712">
    <property type="entry name" value="Poly_export"/>
</dbReference>
<feature type="domain" description="Polysaccharide export protein N-terminal" evidence="3">
    <location>
        <begin position="83"/>
        <end position="160"/>
    </location>
</feature>
<dbReference type="InterPro" id="IPR019554">
    <property type="entry name" value="Soluble_ligand-bd"/>
</dbReference>
<dbReference type="KEGG" id="pcor:KS4_30280"/>
<protein>
    <submittedName>
        <fullName evidence="5">Polysaccharide biosynthesis/export protein</fullName>
    </submittedName>
</protein>
<feature type="region of interest" description="Disordered" evidence="2">
    <location>
        <begin position="260"/>
        <end position="281"/>
    </location>
</feature>